<keyword evidence="3" id="KW-1185">Reference proteome</keyword>
<feature type="compositionally biased region" description="Basic residues" evidence="1">
    <location>
        <begin position="7"/>
        <end position="17"/>
    </location>
</feature>
<sequence>MTTAPRTARRRSRKQRAAKSSQSASPVAYCGLCAGWGAIWCDGCCGFDGCALCGWTYRRPCPLCTGGNAGPIEW</sequence>
<dbReference type="EMBL" id="BAAAHG010000010">
    <property type="protein sequence ID" value="GAA0909626.1"/>
    <property type="molecule type" value="Genomic_DNA"/>
</dbReference>
<dbReference type="Proteomes" id="UP001501005">
    <property type="component" value="Unassembled WGS sequence"/>
</dbReference>
<protein>
    <submittedName>
        <fullName evidence="2">Uncharacterized protein</fullName>
    </submittedName>
</protein>
<feature type="region of interest" description="Disordered" evidence="1">
    <location>
        <begin position="1"/>
        <end position="25"/>
    </location>
</feature>
<gene>
    <name evidence="2" type="ORF">GCM10009549_18220</name>
</gene>
<reference evidence="3" key="1">
    <citation type="journal article" date="2019" name="Int. J. Syst. Evol. Microbiol.">
        <title>The Global Catalogue of Microorganisms (GCM) 10K type strain sequencing project: providing services to taxonomists for standard genome sequencing and annotation.</title>
        <authorList>
            <consortium name="The Broad Institute Genomics Platform"/>
            <consortium name="The Broad Institute Genome Sequencing Center for Infectious Disease"/>
            <person name="Wu L."/>
            <person name="Ma J."/>
        </authorList>
    </citation>
    <scope>NUCLEOTIDE SEQUENCE [LARGE SCALE GENOMIC DNA]</scope>
    <source>
        <strain evidence="3">JCM 10673</strain>
    </source>
</reference>
<organism evidence="2 3">
    <name type="scientific">Streptomyces thermoalcalitolerans</name>
    <dbReference type="NCBI Taxonomy" id="65605"/>
    <lineage>
        <taxon>Bacteria</taxon>
        <taxon>Bacillati</taxon>
        <taxon>Actinomycetota</taxon>
        <taxon>Actinomycetes</taxon>
        <taxon>Kitasatosporales</taxon>
        <taxon>Streptomycetaceae</taxon>
        <taxon>Streptomyces</taxon>
    </lineage>
</organism>
<evidence type="ECO:0000313" key="2">
    <source>
        <dbReference type="EMBL" id="GAA0909626.1"/>
    </source>
</evidence>
<accession>A0ABP3YZZ6</accession>
<evidence type="ECO:0000313" key="3">
    <source>
        <dbReference type="Proteomes" id="UP001501005"/>
    </source>
</evidence>
<evidence type="ECO:0000256" key="1">
    <source>
        <dbReference type="SAM" id="MobiDB-lite"/>
    </source>
</evidence>
<proteinExistence type="predicted"/>
<comment type="caution">
    <text evidence="2">The sequence shown here is derived from an EMBL/GenBank/DDBJ whole genome shotgun (WGS) entry which is preliminary data.</text>
</comment>
<name>A0ABP3YZZ6_9ACTN</name>